<proteinExistence type="predicted"/>
<accession>A0A3P3VL06</accession>
<reference evidence="1 2" key="1">
    <citation type="submission" date="2018-08" db="EMBL/GenBank/DDBJ databases">
        <authorList>
            <person name="Khan S.A."/>
        </authorList>
    </citation>
    <scope>NUCLEOTIDE SEQUENCE [LARGE SCALE GENOMIC DNA]</scope>
    <source>
        <strain evidence="1 2">GTF-13</strain>
    </source>
</reference>
<dbReference type="RefSeq" id="WP_125017409.1">
    <property type="nucleotide sequence ID" value="NZ_QWEZ01000002.1"/>
</dbReference>
<sequence length="119" mass="13594">MQTSTEVTNYLLAKPGAYVDYPFGPQVRVFKVAEKVFALFDPDQNPLRINLKCEPMQSLALRDLFDAIQPGYHMNKKHWNTITLDGSVPRGELMRLFDLSFELVVKGLPKARRIALRAD</sequence>
<dbReference type="Proteomes" id="UP000280792">
    <property type="component" value="Unassembled WGS sequence"/>
</dbReference>
<keyword evidence="1" id="KW-0238">DNA-binding</keyword>
<keyword evidence="2" id="KW-1185">Reference proteome</keyword>
<reference evidence="1 2" key="2">
    <citation type="submission" date="2018-12" db="EMBL/GenBank/DDBJ databases">
        <title>Simiduia agarivorans gen. nov., sp. nov., a marine, agarolytic bacterium isolated from shallow coastal water from Keelung, Taiwan.</title>
        <authorList>
            <person name="Shieh W.Y."/>
        </authorList>
    </citation>
    <scope>NUCLEOTIDE SEQUENCE [LARGE SCALE GENOMIC DNA]</scope>
    <source>
        <strain evidence="1 2">GTF-13</strain>
    </source>
</reference>
<dbReference type="SUPFAM" id="SSF142906">
    <property type="entry name" value="YjbR-like"/>
    <property type="match status" value="1"/>
</dbReference>
<dbReference type="AlphaFoldDB" id="A0A3P3VL06"/>
<organism evidence="1 2">
    <name type="scientific">Aestuariirhabdus litorea</name>
    <dbReference type="NCBI Taxonomy" id="2528527"/>
    <lineage>
        <taxon>Bacteria</taxon>
        <taxon>Pseudomonadati</taxon>
        <taxon>Pseudomonadota</taxon>
        <taxon>Gammaproteobacteria</taxon>
        <taxon>Oceanospirillales</taxon>
        <taxon>Aestuariirhabdaceae</taxon>
        <taxon>Aestuariirhabdus</taxon>
    </lineage>
</organism>
<name>A0A3P3VL06_9GAMM</name>
<evidence type="ECO:0000313" key="1">
    <source>
        <dbReference type="EMBL" id="RRJ83074.1"/>
    </source>
</evidence>
<evidence type="ECO:0000313" key="2">
    <source>
        <dbReference type="Proteomes" id="UP000280792"/>
    </source>
</evidence>
<dbReference type="PANTHER" id="PTHR35145:SF1">
    <property type="entry name" value="CYTOPLASMIC PROTEIN"/>
    <property type="match status" value="1"/>
</dbReference>
<protein>
    <submittedName>
        <fullName evidence="1">MmcQ/YjbR family DNA-binding protein</fullName>
    </submittedName>
</protein>
<dbReference type="Pfam" id="PF04237">
    <property type="entry name" value="YjbR"/>
    <property type="match status" value="1"/>
</dbReference>
<dbReference type="GO" id="GO:0003677">
    <property type="term" value="F:DNA binding"/>
    <property type="evidence" value="ECO:0007669"/>
    <property type="project" value="UniProtKB-KW"/>
</dbReference>
<gene>
    <name evidence="1" type="ORF">D0544_14635</name>
</gene>
<dbReference type="Gene3D" id="3.90.1150.30">
    <property type="match status" value="1"/>
</dbReference>
<dbReference type="InterPro" id="IPR058532">
    <property type="entry name" value="YjbR/MT2646/Rv2570-like"/>
</dbReference>
<dbReference type="PANTHER" id="PTHR35145">
    <property type="entry name" value="CYTOPLASMIC PROTEIN-RELATED"/>
    <property type="match status" value="1"/>
</dbReference>
<dbReference type="InterPro" id="IPR038056">
    <property type="entry name" value="YjbR-like_sf"/>
</dbReference>
<dbReference type="InterPro" id="IPR007351">
    <property type="entry name" value="YjbR"/>
</dbReference>
<dbReference type="EMBL" id="QWEZ01000002">
    <property type="protein sequence ID" value="RRJ83074.1"/>
    <property type="molecule type" value="Genomic_DNA"/>
</dbReference>
<comment type="caution">
    <text evidence="1">The sequence shown here is derived from an EMBL/GenBank/DDBJ whole genome shotgun (WGS) entry which is preliminary data.</text>
</comment>